<dbReference type="PROSITE" id="PS50011">
    <property type="entry name" value="PROTEIN_KINASE_DOM"/>
    <property type="match status" value="1"/>
</dbReference>
<dbReference type="GO" id="GO:0051082">
    <property type="term" value="F:unfolded protein binding"/>
    <property type="evidence" value="ECO:0007669"/>
    <property type="project" value="TreeGrafter"/>
</dbReference>
<dbReference type="InterPro" id="IPR008271">
    <property type="entry name" value="Ser/Thr_kinase_AS"/>
</dbReference>
<dbReference type="CDD" id="cd13982">
    <property type="entry name" value="STKc_IRE1"/>
    <property type="match status" value="1"/>
</dbReference>
<gene>
    <name evidence="22" type="ORF">LOTGIDRAFT_108604</name>
</gene>
<dbReference type="GO" id="GO:1990604">
    <property type="term" value="C:IRE1-TRAF2-ASK1 complex"/>
    <property type="evidence" value="ECO:0007669"/>
    <property type="project" value="TreeGrafter"/>
</dbReference>
<dbReference type="CTD" id="20230376"/>
<dbReference type="Proteomes" id="UP000030746">
    <property type="component" value="Unassembled WGS sequence"/>
</dbReference>
<evidence type="ECO:0000259" key="21">
    <source>
        <dbReference type="PROSITE" id="PS51392"/>
    </source>
</evidence>
<proteinExistence type="predicted"/>
<comment type="subcellular location">
    <subcellularLocation>
        <location evidence="2">Endoplasmic reticulum membrane</location>
        <topology evidence="2">Single-pass type I membrane protein</topology>
    </subcellularLocation>
</comment>
<dbReference type="AlphaFoldDB" id="V3ZTH0"/>
<protein>
    <recommendedName>
        <fullName evidence="3">non-specific serine/threonine protein kinase</fullName>
        <ecNumber evidence="3">2.7.11.1</ecNumber>
    </recommendedName>
</protein>
<evidence type="ECO:0000256" key="19">
    <source>
        <dbReference type="SAM" id="Phobius"/>
    </source>
</evidence>
<dbReference type="Gene3D" id="3.30.200.20">
    <property type="entry name" value="Phosphorylase Kinase, domain 1"/>
    <property type="match status" value="1"/>
</dbReference>
<keyword evidence="7 19" id="KW-0812">Transmembrane</keyword>
<evidence type="ECO:0000256" key="8">
    <source>
        <dbReference type="ARBA" id="ARBA00022729"/>
    </source>
</evidence>
<keyword evidence="15 19" id="KW-0472">Membrane</keyword>
<dbReference type="KEGG" id="lgi:LOTGIDRAFT_108604"/>
<evidence type="ECO:0000313" key="22">
    <source>
        <dbReference type="EMBL" id="ESO84211.1"/>
    </source>
</evidence>
<evidence type="ECO:0000256" key="5">
    <source>
        <dbReference type="ARBA" id="ARBA00022553"/>
    </source>
</evidence>
<keyword evidence="6" id="KW-0808">Transferase</keyword>
<dbReference type="GO" id="GO:0016787">
    <property type="term" value="F:hydrolase activity"/>
    <property type="evidence" value="ECO:0007669"/>
    <property type="project" value="UniProtKB-KW"/>
</dbReference>
<dbReference type="CDD" id="cd10422">
    <property type="entry name" value="RNase_Ire1"/>
    <property type="match status" value="1"/>
</dbReference>
<feature type="domain" description="Protein kinase" evidence="20">
    <location>
        <begin position="499"/>
        <end position="755"/>
    </location>
</feature>
<evidence type="ECO:0000256" key="3">
    <source>
        <dbReference type="ARBA" id="ARBA00012513"/>
    </source>
</evidence>
<evidence type="ECO:0000256" key="12">
    <source>
        <dbReference type="ARBA" id="ARBA00022824"/>
    </source>
</evidence>
<keyword evidence="10" id="KW-0418">Kinase</keyword>
<dbReference type="Gene3D" id="1.10.510.10">
    <property type="entry name" value="Transferase(Phosphotransferase) domain 1"/>
    <property type="match status" value="1"/>
</dbReference>
<evidence type="ECO:0000256" key="13">
    <source>
        <dbReference type="ARBA" id="ARBA00022840"/>
    </source>
</evidence>
<dbReference type="InterPro" id="IPR011047">
    <property type="entry name" value="Quinoprotein_ADH-like_sf"/>
</dbReference>
<dbReference type="InterPro" id="IPR002372">
    <property type="entry name" value="PQQ_rpt_dom"/>
</dbReference>
<keyword evidence="5" id="KW-0597">Phosphoprotein</keyword>
<evidence type="ECO:0000256" key="15">
    <source>
        <dbReference type="ARBA" id="ARBA00023136"/>
    </source>
</evidence>
<keyword evidence="8" id="KW-0732">Signal</keyword>
<dbReference type="GO" id="GO:0005524">
    <property type="term" value="F:ATP binding"/>
    <property type="evidence" value="ECO:0007669"/>
    <property type="project" value="UniProtKB-KW"/>
</dbReference>
<evidence type="ECO:0000256" key="17">
    <source>
        <dbReference type="ARBA" id="ARBA00047899"/>
    </source>
</evidence>
<sequence length="889" mass="101436">LTLQESMVFISTLSGSFYAIGKHSGKNLWTLKEDPVIKVPLDLTSGPNFLPDPKDGSLYAISSGLEGIKKLPFTIPELVTASPCRSTEGILYTGHKRDVWIAIDLLTGSKLQTLTMEGSAKVCPSSSEHILYIGRTEYSIMMFDSKTGVKRWNATFMDYSSHVAPDPTEYNLRHFVGSSNGQAVTLDNESGEILWSRQFDSPIVAMYKLHQDGLQKIPFLSFAPETLDHLTGQLSSNVWRTRFLNQGKHQLFYPTLYVGEYEHGPYALASMVDERTVTISPRNFGPLLIEGPPNPTDHAQINIDHSKQTHEERITASTIRRGSPFLMIGKLNTFFFLWVNIVILLFLCYHEVPDVSISRISPAFHITDRTSNTHNVISVDKNHNSDRNNNQTKDDGGLSWFSISDIKFITTVSLLIGTFIAVVYYFPRVKIYLNCHLMIFQKDLFFLQKTEESIKLMLKKQMEEHRLEQAAQKSLPTPNKTISQQDIPNGHIQVGKILFDPKNVLGHGCEGTFVYQGKFDNRDVAVKRLLPECFSFADREVELLRESDQHSNVIRYFCMEADSQFRYIALELCAATIQVYVEKKSPYENLDCKTLLFQAMSGLAHLHSLDIVHRDIKPQNVLLSYPNSKGEVRAMISDFGLCKKLAAGRMSFSQRSGAAGTEGWIAPEMLDEDQRTTCAVDIFSAGCVIYYVMSGGKHPFGESLRRQANILGGESSLVHIHGDDYVVLRSVVESMIKFNPDERPSAKAVLKHPFFWSREKQLMFFQDVSDRIEKETEDNLVVQRLETDAYMIVKYDWRKNIGPELQEDLRKFRSYKGKSVRDLLRAMRNKKHHYRELPEPVKLSLGSVPDQFVYYFTSRFPHLLMHSYEAIRCCENERLFQAYYDSEHT</sequence>
<dbReference type="GO" id="GO:0080090">
    <property type="term" value="P:regulation of primary metabolic process"/>
    <property type="evidence" value="ECO:0007669"/>
    <property type="project" value="UniProtKB-ARBA"/>
</dbReference>
<dbReference type="Pfam" id="PF06479">
    <property type="entry name" value="Ribonuc_2-5A"/>
    <property type="match status" value="1"/>
</dbReference>
<dbReference type="Pfam" id="PF13360">
    <property type="entry name" value="PQQ_2"/>
    <property type="match status" value="1"/>
</dbReference>
<evidence type="ECO:0000256" key="18">
    <source>
        <dbReference type="ARBA" id="ARBA00048679"/>
    </source>
</evidence>
<dbReference type="EMBL" id="KB203566">
    <property type="protein sequence ID" value="ESO84211.1"/>
    <property type="molecule type" value="Genomic_DNA"/>
</dbReference>
<dbReference type="CDD" id="cd09769">
    <property type="entry name" value="Luminal_IRE1"/>
    <property type="match status" value="1"/>
</dbReference>
<dbReference type="GO" id="GO:0010468">
    <property type="term" value="P:regulation of gene expression"/>
    <property type="evidence" value="ECO:0007669"/>
    <property type="project" value="UniProtKB-ARBA"/>
</dbReference>
<dbReference type="HOGENOM" id="CLU_004875_1_1_1"/>
<keyword evidence="9" id="KW-0547">Nucleotide-binding</keyword>
<organism evidence="22 23">
    <name type="scientific">Lottia gigantea</name>
    <name type="common">Giant owl limpet</name>
    <dbReference type="NCBI Taxonomy" id="225164"/>
    <lineage>
        <taxon>Eukaryota</taxon>
        <taxon>Metazoa</taxon>
        <taxon>Spiralia</taxon>
        <taxon>Lophotrochozoa</taxon>
        <taxon>Mollusca</taxon>
        <taxon>Gastropoda</taxon>
        <taxon>Patellogastropoda</taxon>
        <taxon>Lottioidea</taxon>
        <taxon>Lottiidae</taxon>
        <taxon>Lottia</taxon>
    </lineage>
</organism>
<dbReference type="GO" id="GO:0070059">
    <property type="term" value="P:intrinsic apoptotic signaling pathway in response to endoplasmic reticulum stress"/>
    <property type="evidence" value="ECO:0007669"/>
    <property type="project" value="TreeGrafter"/>
</dbReference>
<evidence type="ECO:0000256" key="11">
    <source>
        <dbReference type="ARBA" id="ARBA00022801"/>
    </source>
</evidence>
<dbReference type="InterPro" id="IPR045133">
    <property type="entry name" value="IRE1/2-like"/>
</dbReference>
<dbReference type="PANTHER" id="PTHR13954:SF6">
    <property type="entry name" value="NON-SPECIFIC SERINE_THREONINE PROTEIN KINASE"/>
    <property type="match status" value="1"/>
</dbReference>
<feature type="transmembrane region" description="Helical" evidence="19">
    <location>
        <begin position="325"/>
        <end position="349"/>
    </location>
</feature>
<dbReference type="SMART" id="SM00564">
    <property type="entry name" value="PQQ"/>
    <property type="match status" value="4"/>
</dbReference>
<dbReference type="RefSeq" id="XP_009065332.1">
    <property type="nucleotide sequence ID" value="XM_009067084.1"/>
</dbReference>
<reference evidence="22 23" key="1">
    <citation type="journal article" date="2013" name="Nature">
        <title>Insights into bilaterian evolution from three spiralian genomes.</title>
        <authorList>
            <person name="Simakov O."/>
            <person name="Marletaz F."/>
            <person name="Cho S.J."/>
            <person name="Edsinger-Gonzales E."/>
            <person name="Havlak P."/>
            <person name="Hellsten U."/>
            <person name="Kuo D.H."/>
            <person name="Larsson T."/>
            <person name="Lv J."/>
            <person name="Arendt D."/>
            <person name="Savage R."/>
            <person name="Osoegawa K."/>
            <person name="de Jong P."/>
            <person name="Grimwood J."/>
            <person name="Chapman J.A."/>
            <person name="Shapiro H."/>
            <person name="Aerts A."/>
            <person name="Otillar R.P."/>
            <person name="Terry A.Y."/>
            <person name="Boore J.L."/>
            <person name="Grigoriev I.V."/>
            <person name="Lindberg D.R."/>
            <person name="Seaver E.C."/>
            <person name="Weisblat D.A."/>
            <person name="Putnam N.H."/>
            <person name="Rokhsar D.S."/>
        </authorList>
    </citation>
    <scope>NUCLEOTIDE SEQUENCE [LARGE SCALE GENOMIC DNA]</scope>
</reference>
<dbReference type="GeneID" id="20230376"/>
<keyword evidence="11" id="KW-0378">Hydrolase</keyword>
<feature type="transmembrane region" description="Helical" evidence="19">
    <location>
        <begin position="408"/>
        <end position="426"/>
    </location>
</feature>
<dbReference type="Gene3D" id="2.130.10.10">
    <property type="entry name" value="YVTN repeat-like/Quinoprotein amine dehydrogenase"/>
    <property type="match status" value="1"/>
</dbReference>
<dbReference type="SUPFAM" id="SSF50998">
    <property type="entry name" value="Quinoprotein alcohol dehydrogenase-like"/>
    <property type="match status" value="1"/>
</dbReference>
<dbReference type="SMART" id="SM00580">
    <property type="entry name" value="PUG"/>
    <property type="match status" value="1"/>
</dbReference>
<evidence type="ECO:0000256" key="7">
    <source>
        <dbReference type="ARBA" id="ARBA00022692"/>
    </source>
</evidence>
<dbReference type="GO" id="GO:0004674">
    <property type="term" value="F:protein serine/threonine kinase activity"/>
    <property type="evidence" value="ECO:0007669"/>
    <property type="project" value="UniProtKB-KW"/>
</dbReference>
<dbReference type="InterPro" id="IPR018391">
    <property type="entry name" value="PQQ_b-propeller_rpt"/>
</dbReference>
<evidence type="ECO:0000256" key="10">
    <source>
        <dbReference type="ARBA" id="ARBA00022777"/>
    </source>
</evidence>
<evidence type="ECO:0000313" key="23">
    <source>
        <dbReference type="Proteomes" id="UP000030746"/>
    </source>
</evidence>
<dbReference type="FunFam" id="1.20.1440.180:FF:000001">
    <property type="entry name" value="Serine/threonine-protein kinase/endoribonuclease IRE1"/>
    <property type="match status" value="1"/>
</dbReference>
<dbReference type="OMA" id="NYWVERF"/>
<keyword evidence="4" id="KW-0723">Serine/threonine-protein kinase</keyword>
<dbReference type="PANTHER" id="PTHR13954">
    <property type="entry name" value="IRE1-RELATED"/>
    <property type="match status" value="1"/>
</dbReference>
<dbReference type="PROSITE" id="PS51392">
    <property type="entry name" value="KEN"/>
    <property type="match status" value="1"/>
</dbReference>
<evidence type="ECO:0000256" key="6">
    <source>
        <dbReference type="ARBA" id="ARBA00022679"/>
    </source>
</evidence>
<dbReference type="STRING" id="225164.V3ZTH0"/>
<dbReference type="GO" id="GO:0006397">
    <property type="term" value="P:mRNA processing"/>
    <property type="evidence" value="ECO:0007669"/>
    <property type="project" value="InterPro"/>
</dbReference>
<evidence type="ECO:0000256" key="4">
    <source>
        <dbReference type="ARBA" id="ARBA00022527"/>
    </source>
</evidence>
<comment type="cofactor">
    <cofactor evidence="1">
        <name>Mg(2+)</name>
        <dbReference type="ChEBI" id="CHEBI:18420"/>
    </cofactor>
</comment>
<comment type="catalytic activity">
    <reaction evidence="17">
        <text>L-threonyl-[protein] + ATP = O-phospho-L-threonyl-[protein] + ADP + H(+)</text>
        <dbReference type="Rhea" id="RHEA:46608"/>
        <dbReference type="Rhea" id="RHEA-COMP:11060"/>
        <dbReference type="Rhea" id="RHEA-COMP:11605"/>
        <dbReference type="ChEBI" id="CHEBI:15378"/>
        <dbReference type="ChEBI" id="CHEBI:30013"/>
        <dbReference type="ChEBI" id="CHEBI:30616"/>
        <dbReference type="ChEBI" id="CHEBI:61977"/>
        <dbReference type="ChEBI" id="CHEBI:456216"/>
        <dbReference type="EC" id="2.7.11.1"/>
    </reaction>
</comment>
<dbReference type="PROSITE" id="PS00108">
    <property type="entry name" value="PROTEIN_KINASE_ST"/>
    <property type="match status" value="1"/>
</dbReference>
<dbReference type="EC" id="2.7.11.1" evidence="3"/>
<dbReference type="GO" id="GO:0004521">
    <property type="term" value="F:RNA endonuclease activity"/>
    <property type="evidence" value="ECO:0007669"/>
    <property type="project" value="InterPro"/>
</dbReference>
<dbReference type="SMART" id="SM00220">
    <property type="entry name" value="S_TKc"/>
    <property type="match status" value="1"/>
</dbReference>
<keyword evidence="16" id="KW-0511">Multifunctional enzyme</keyword>
<evidence type="ECO:0000256" key="1">
    <source>
        <dbReference type="ARBA" id="ARBA00001946"/>
    </source>
</evidence>
<dbReference type="SUPFAM" id="SSF56112">
    <property type="entry name" value="Protein kinase-like (PK-like)"/>
    <property type="match status" value="1"/>
</dbReference>
<dbReference type="FunFam" id="3.30.200.20:FF:000077">
    <property type="entry name" value="Putative Serine/threonine-protein kinase/endoribonuclease IRE1"/>
    <property type="match status" value="1"/>
</dbReference>
<evidence type="ECO:0000259" key="20">
    <source>
        <dbReference type="PROSITE" id="PS50011"/>
    </source>
</evidence>
<dbReference type="GO" id="GO:0036498">
    <property type="term" value="P:IRE1-mediated unfolded protein response"/>
    <property type="evidence" value="ECO:0007669"/>
    <property type="project" value="TreeGrafter"/>
</dbReference>
<comment type="catalytic activity">
    <reaction evidence="18">
        <text>L-seryl-[protein] + ATP = O-phospho-L-seryl-[protein] + ADP + H(+)</text>
        <dbReference type="Rhea" id="RHEA:17989"/>
        <dbReference type="Rhea" id="RHEA-COMP:9863"/>
        <dbReference type="Rhea" id="RHEA-COMP:11604"/>
        <dbReference type="ChEBI" id="CHEBI:15378"/>
        <dbReference type="ChEBI" id="CHEBI:29999"/>
        <dbReference type="ChEBI" id="CHEBI:30616"/>
        <dbReference type="ChEBI" id="CHEBI:83421"/>
        <dbReference type="ChEBI" id="CHEBI:456216"/>
        <dbReference type="EC" id="2.7.11.1"/>
    </reaction>
</comment>
<feature type="domain" description="KEN" evidence="21">
    <location>
        <begin position="758"/>
        <end position="886"/>
    </location>
</feature>
<keyword evidence="13" id="KW-0067">ATP-binding</keyword>
<name>V3ZTH0_LOTGI</name>
<evidence type="ECO:0000256" key="9">
    <source>
        <dbReference type="ARBA" id="ARBA00022741"/>
    </source>
</evidence>
<dbReference type="InterPro" id="IPR038357">
    <property type="entry name" value="KEN_sf"/>
</dbReference>
<dbReference type="InterPro" id="IPR000719">
    <property type="entry name" value="Prot_kinase_dom"/>
</dbReference>
<evidence type="ECO:0000256" key="14">
    <source>
        <dbReference type="ARBA" id="ARBA00022989"/>
    </source>
</evidence>
<evidence type="ECO:0000256" key="2">
    <source>
        <dbReference type="ARBA" id="ARBA00004115"/>
    </source>
</evidence>
<keyword evidence="12" id="KW-0256">Endoplasmic reticulum</keyword>
<dbReference type="InterPro" id="IPR011009">
    <property type="entry name" value="Kinase-like_dom_sf"/>
</dbReference>
<dbReference type="InterPro" id="IPR010513">
    <property type="entry name" value="KEN_dom"/>
</dbReference>
<accession>V3ZTH0</accession>
<evidence type="ECO:0000256" key="16">
    <source>
        <dbReference type="ARBA" id="ARBA00023268"/>
    </source>
</evidence>
<keyword evidence="23" id="KW-1185">Reference proteome</keyword>
<dbReference type="InterPro" id="IPR015943">
    <property type="entry name" value="WD40/YVTN_repeat-like_dom_sf"/>
</dbReference>
<feature type="non-terminal residue" evidence="22">
    <location>
        <position position="1"/>
    </location>
</feature>
<dbReference type="Pfam" id="PF00069">
    <property type="entry name" value="Pkinase"/>
    <property type="match status" value="1"/>
</dbReference>
<dbReference type="OrthoDB" id="63989at2759"/>
<dbReference type="Gene3D" id="1.20.1440.180">
    <property type="entry name" value="KEN domain"/>
    <property type="match status" value="1"/>
</dbReference>
<keyword evidence="14 19" id="KW-1133">Transmembrane helix</keyword>